<evidence type="ECO:0000256" key="5">
    <source>
        <dbReference type="ARBA" id="ARBA00022801"/>
    </source>
</evidence>
<keyword evidence="3 6" id="KW-0540">Nuclease</keyword>
<evidence type="ECO:0000256" key="1">
    <source>
        <dbReference type="ARBA" id="ARBA00004496"/>
    </source>
</evidence>
<keyword evidence="6" id="KW-0479">Metal-binding</keyword>
<organism evidence="7 8">
    <name type="scientific">Parapedobacter luteus</name>
    <dbReference type="NCBI Taxonomy" id="623280"/>
    <lineage>
        <taxon>Bacteria</taxon>
        <taxon>Pseudomonadati</taxon>
        <taxon>Bacteroidota</taxon>
        <taxon>Sphingobacteriia</taxon>
        <taxon>Sphingobacteriales</taxon>
        <taxon>Sphingobacteriaceae</taxon>
        <taxon>Parapedobacter</taxon>
    </lineage>
</organism>
<dbReference type="GO" id="GO:0000287">
    <property type="term" value="F:magnesium ion binding"/>
    <property type="evidence" value="ECO:0007669"/>
    <property type="project" value="UniProtKB-UniRule"/>
</dbReference>
<proteinExistence type="inferred from homology"/>
<sequence>MENYDTLSIPEATLLQNKLRERVDTSERELSIQWIGGADVSLNLYSTTIYAGIIVLSFPALQPVGWSLVRAETRFPYVPGYLAFREVPALVEAWRRLTLKPDVLVVDGHGIAHPRRLGIAAHFGVETGQPSVGCAKKLLTGNYHEPGLLVGDHSPIMAGVEQIGYAFRSKSKTAPVFVSPGHLVGMENSLQIIRQCIGKYRIPEPTRLAHELVNRFRRGELPEGVG</sequence>
<keyword evidence="8" id="KW-1185">Reference proteome</keyword>
<dbReference type="GO" id="GO:0006281">
    <property type="term" value="P:DNA repair"/>
    <property type="evidence" value="ECO:0007669"/>
    <property type="project" value="UniProtKB-UniRule"/>
</dbReference>
<dbReference type="Gene3D" id="3.30.2170.10">
    <property type="entry name" value="archaeoglobus fulgidus dsm 4304 superfamily"/>
    <property type="match status" value="1"/>
</dbReference>
<dbReference type="PANTHER" id="PTHR28511:SF1">
    <property type="entry name" value="ENDONUCLEASE V"/>
    <property type="match status" value="1"/>
</dbReference>
<dbReference type="Pfam" id="PF04493">
    <property type="entry name" value="Endonuclease_5"/>
    <property type="match status" value="1"/>
</dbReference>
<dbReference type="HAMAP" id="MF_00801">
    <property type="entry name" value="Endonuclease_5"/>
    <property type="match status" value="1"/>
</dbReference>
<accession>A0A1T5ALR1</accession>
<gene>
    <name evidence="6" type="primary">nfi</name>
    <name evidence="7" type="ORF">SAMN05660226_00877</name>
</gene>
<feature type="binding site" evidence="6">
    <location>
        <position position="39"/>
    </location>
    <ligand>
        <name>Mg(2+)</name>
        <dbReference type="ChEBI" id="CHEBI:18420"/>
    </ligand>
</feature>
<feature type="site" description="Interaction with target DNA" evidence="6">
    <location>
        <position position="77"/>
    </location>
</feature>
<dbReference type="RefSeq" id="WP_079715602.1">
    <property type="nucleotide sequence ID" value="NZ_FUYS01000002.1"/>
</dbReference>
<dbReference type="Proteomes" id="UP000190541">
    <property type="component" value="Unassembled WGS sequence"/>
</dbReference>
<comment type="similarity">
    <text evidence="6">Belongs to the endonuclease V family.</text>
</comment>
<feature type="binding site" evidence="6">
    <location>
        <position position="107"/>
    </location>
    <ligand>
        <name>Mg(2+)</name>
        <dbReference type="ChEBI" id="CHEBI:18420"/>
    </ligand>
</feature>
<keyword evidence="5 6" id="KW-0378">Hydrolase</keyword>
<dbReference type="STRING" id="623280.SAMN05660226_00877"/>
<dbReference type="NCBIfam" id="NF008629">
    <property type="entry name" value="PRK11617.1"/>
    <property type="match status" value="1"/>
</dbReference>
<dbReference type="GO" id="GO:0016891">
    <property type="term" value="F:RNA endonuclease activity producing 5'-phosphomonoesters, hydrolytic mechanism"/>
    <property type="evidence" value="ECO:0007669"/>
    <property type="project" value="TreeGrafter"/>
</dbReference>
<protein>
    <recommendedName>
        <fullName evidence="6">Endonuclease V</fullName>
        <ecNumber evidence="6">3.1.21.7</ecNumber>
    </recommendedName>
    <alternativeName>
        <fullName evidence="6">Deoxyinosine 3'endonuclease</fullName>
    </alternativeName>
    <alternativeName>
        <fullName evidence="6">Deoxyribonuclease V</fullName>
        <shortName evidence="6">DNase V</shortName>
    </alternativeName>
</protein>
<comment type="subcellular location">
    <subcellularLocation>
        <location evidence="1 6">Cytoplasm</location>
    </subcellularLocation>
</comment>
<dbReference type="EC" id="3.1.21.7" evidence="6"/>
<evidence type="ECO:0000256" key="4">
    <source>
        <dbReference type="ARBA" id="ARBA00022759"/>
    </source>
</evidence>
<evidence type="ECO:0000313" key="8">
    <source>
        <dbReference type="Proteomes" id="UP000190541"/>
    </source>
</evidence>
<dbReference type="EMBL" id="FUYS01000002">
    <property type="protein sequence ID" value="SKB35769.1"/>
    <property type="molecule type" value="Genomic_DNA"/>
</dbReference>
<keyword evidence="4 6" id="KW-0255">Endonuclease</keyword>
<dbReference type="GO" id="GO:0043737">
    <property type="term" value="F:deoxyribonuclease V activity"/>
    <property type="evidence" value="ECO:0007669"/>
    <property type="project" value="UniProtKB-UniRule"/>
</dbReference>
<keyword evidence="6" id="KW-0234">DNA repair</keyword>
<comment type="cofactor">
    <cofactor evidence="6">
        <name>Mg(2+)</name>
        <dbReference type="ChEBI" id="CHEBI:18420"/>
    </cofactor>
</comment>
<dbReference type="GO" id="GO:0005737">
    <property type="term" value="C:cytoplasm"/>
    <property type="evidence" value="ECO:0007669"/>
    <property type="project" value="UniProtKB-SubCell"/>
</dbReference>
<reference evidence="7 8" key="1">
    <citation type="submission" date="2017-02" db="EMBL/GenBank/DDBJ databases">
        <authorList>
            <person name="Peterson S.W."/>
        </authorList>
    </citation>
    <scope>NUCLEOTIDE SEQUENCE [LARGE SCALE GENOMIC DNA]</scope>
    <source>
        <strain evidence="7 8">DSM 22899</strain>
    </source>
</reference>
<dbReference type="GO" id="GO:0003727">
    <property type="term" value="F:single-stranded RNA binding"/>
    <property type="evidence" value="ECO:0007669"/>
    <property type="project" value="TreeGrafter"/>
</dbReference>
<dbReference type="OrthoDB" id="9790916at2"/>
<evidence type="ECO:0000313" key="7">
    <source>
        <dbReference type="EMBL" id="SKB35769.1"/>
    </source>
</evidence>
<keyword evidence="2 6" id="KW-0963">Cytoplasm</keyword>
<keyword evidence="6" id="KW-0227">DNA damage</keyword>
<evidence type="ECO:0000256" key="6">
    <source>
        <dbReference type="HAMAP-Rule" id="MF_00801"/>
    </source>
</evidence>
<dbReference type="InterPro" id="IPR007581">
    <property type="entry name" value="Endonuclease-V"/>
</dbReference>
<dbReference type="CDD" id="cd06559">
    <property type="entry name" value="Endonuclease_V"/>
    <property type="match status" value="1"/>
</dbReference>
<dbReference type="PANTHER" id="PTHR28511">
    <property type="entry name" value="ENDONUCLEASE V"/>
    <property type="match status" value="1"/>
</dbReference>
<name>A0A1T5ALR1_9SPHI</name>
<evidence type="ECO:0000256" key="3">
    <source>
        <dbReference type="ARBA" id="ARBA00022722"/>
    </source>
</evidence>
<keyword evidence="6" id="KW-0460">Magnesium</keyword>
<evidence type="ECO:0000256" key="2">
    <source>
        <dbReference type="ARBA" id="ARBA00022490"/>
    </source>
</evidence>
<dbReference type="AlphaFoldDB" id="A0A1T5ALR1"/>
<comment type="catalytic activity">
    <reaction evidence="6">
        <text>Endonucleolytic cleavage at apurinic or apyrimidinic sites to products with a 5'-phosphate.</text>
        <dbReference type="EC" id="3.1.21.7"/>
    </reaction>
</comment>
<comment type="function">
    <text evidence="6">DNA repair enzyme involved in the repair of deaminated bases. Selectively cleaves double-stranded DNA at the second phosphodiester bond 3' to a deoxyinosine leaving behind the intact lesion on the nicked DNA.</text>
</comment>